<organism evidence="3 4">
    <name type="scientific">Terrimicrobium sacchariphilum</name>
    <dbReference type="NCBI Taxonomy" id="690879"/>
    <lineage>
        <taxon>Bacteria</taxon>
        <taxon>Pseudomonadati</taxon>
        <taxon>Verrucomicrobiota</taxon>
        <taxon>Terrimicrobiia</taxon>
        <taxon>Terrimicrobiales</taxon>
        <taxon>Terrimicrobiaceae</taxon>
        <taxon>Terrimicrobium</taxon>
    </lineage>
</organism>
<dbReference type="OrthoDB" id="7335480at2"/>
<dbReference type="Pfam" id="PF07940">
    <property type="entry name" value="Hepar_II_III_C"/>
    <property type="match status" value="1"/>
</dbReference>
<dbReference type="Gene3D" id="2.70.98.70">
    <property type="match status" value="1"/>
</dbReference>
<dbReference type="Gene3D" id="1.50.10.100">
    <property type="entry name" value="Chondroitin AC/alginate lyase"/>
    <property type="match status" value="1"/>
</dbReference>
<comment type="caution">
    <text evidence="3">The sequence shown here is derived from an EMBL/GenBank/DDBJ whole genome shotgun (WGS) entry which is preliminary data.</text>
</comment>
<evidence type="ECO:0000259" key="2">
    <source>
        <dbReference type="Pfam" id="PF07940"/>
    </source>
</evidence>
<evidence type="ECO:0000313" key="3">
    <source>
        <dbReference type="EMBL" id="GAT35217.1"/>
    </source>
</evidence>
<proteinExistence type="predicted"/>
<feature type="domain" description="Heparinase II/III-like C-terminal" evidence="2">
    <location>
        <begin position="390"/>
        <end position="557"/>
    </location>
</feature>
<evidence type="ECO:0000256" key="1">
    <source>
        <dbReference type="ARBA" id="ARBA00004196"/>
    </source>
</evidence>
<dbReference type="GO" id="GO:0030313">
    <property type="term" value="C:cell envelope"/>
    <property type="evidence" value="ECO:0007669"/>
    <property type="project" value="UniProtKB-SubCell"/>
</dbReference>
<dbReference type="InterPro" id="IPR012480">
    <property type="entry name" value="Hepar_II_III_C"/>
</dbReference>
<gene>
    <name evidence="3" type="ORF">TSACC_3281</name>
</gene>
<dbReference type="EMBL" id="BDCO01000003">
    <property type="protein sequence ID" value="GAT35217.1"/>
    <property type="molecule type" value="Genomic_DNA"/>
</dbReference>
<dbReference type="InterPro" id="IPR008929">
    <property type="entry name" value="Chondroitin_lyas"/>
</dbReference>
<dbReference type="SUPFAM" id="SSF48230">
    <property type="entry name" value="Chondroitin AC/alginate lyase"/>
    <property type="match status" value="1"/>
</dbReference>
<reference evidence="4" key="1">
    <citation type="journal article" date="2017" name="Genome Announc.">
        <title>Draft Genome Sequence of Terrimicrobium sacchariphilum NM-5T, a Facultative Anaerobic Soil Bacterium of the Class Spartobacteria.</title>
        <authorList>
            <person name="Qiu Y.L."/>
            <person name="Tourlousse D.M."/>
            <person name="Matsuura N."/>
            <person name="Ohashi A."/>
            <person name="Sekiguchi Y."/>
        </authorList>
    </citation>
    <scope>NUCLEOTIDE SEQUENCE [LARGE SCALE GENOMIC DNA]</scope>
    <source>
        <strain evidence="4">NM-5</strain>
    </source>
</reference>
<dbReference type="InParanoid" id="A0A146GF05"/>
<evidence type="ECO:0000313" key="4">
    <source>
        <dbReference type="Proteomes" id="UP000076023"/>
    </source>
</evidence>
<dbReference type="STRING" id="690879.TSACC_3281"/>
<dbReference type="Proteomes" id="UP000076023">
    <property type="component" value="Unassembled WGS sequence"/>
</dbReference>
<keyword evidence="4" id="KW-1185">Reference proteome</keyword>
<sequence>MTPFPSVNLLDLSAEAIHARITQPTLQHFTGLYLTRARALLDPDSPQFLDHRKLEKPFWRSREGIFVVPQAMQILALAGAITQESAFSEAARDVLLAIIDHGLADSASLAWGVTTSGWRHGEGHDKFLLALGVWCVLEFAGSSFAPQDRSKVKKFLEDSLQISLALTQQDNANVTNNRGIRGLAASALWALMLDSFAPAADRDTILKRAWISLEKHLYFVFDAQGAPYEGPAYAGNTLGSLTLVAEILRRAGQPDILQHRSLERHPRYLAYELTPGQATINNLNDSHAQCGSISGCLHRMSLPGGEIIAWLARQLDLAPQRTDGELVNTPVIRDYLNFLLWWDESIPTRSPDDLKWPTSAVFPIRGVASHRTGWHSSDILVSHFCGRQEVLCHRQGDQNHVALYAGGERVLVDAGYGDEHKDMSQKMNRWFGLTEAHNCVLIDGLNQRGVLEAPGWGEGEMLEFGNTETRSYSLGDASSATGKDHRVRQSRRKVTLHRLELAPVVTILDVNERDGGSFVTEILWHTHPDNRWSIHATGGIIHTKTLDWHVFVFNLRNEAFQTFGEDGFGRPRLRVRSESALSEFATILIPLPKDQPSPIVRRTGRNLELQLPSGRITLEL</sequence>
<accession>A0A146GF05</accession>
<name>A0A146GF05_TERSA</name>
<comment type="subcellular location">
    <subcellularLocation>
        <location evidence="1">Cell envelope</location>
    </subcellularLocation>
</comment>
<dbReference type="AlphaFoldDB" id="A0A146GF05"/>
<protein>
    <submittedName>
        <fullName evidence="3">Heparinase II/III-like protein</fullName>
    </submittedName>
</protein>
<dbReference type="GO" id="GO:0016829">
    <property type="term" value="F:lyase activity"/>
    <property type="evidence" value="ECO:0007669"/>
    <property type="project" value="InterPro"/>
</dbReference>
<dbReference type="RefSeq" id="WP_075081049.1">
    <property type="nucleotide sequence ID" value="NZ_BDCO01000003.1"/>
</dbReference>